<feature type="region of interest" description="Disordered" evidence="1">
    <location>
        <begin position="122"/>
        <end position="159"/>
    </location>
</feature>
<evidence type="ECO:0000313" key="3">
    <source>
        <dbReference type="Proteomes" id="UP000179807"/>
    </source>
</evidence>
<keyword evidence="3" id="KW-1185">Reference proteome</keyword>
<dbReference type="InterPro" id="IPR025659">
    <property type="entry name" value="Tubby-like_C"/>
</dbReference>
<dbReference type="Gene3D" id="3.20.90.10">
    <property type="entry name" value="Tubby Protein, Chain A"/>
    <property type="match status" value="1"/>
</dbReference>
<dbReference type="AlphaFoldDB" id="A0A1J4KZQ5"/>
<sequence length="251" mass="28776">MEERYDDSSSDSDAQQKRQVTEVFSPDTEFTFVPHFITFRSIRLKVGSKFTFQFTLDEEELYFVKLKNKHQTIPIPIGIGKEVHYSGKNRFILTPSKGFQQFVLTDNGTEVFTAQFENITSSQKNEAKSKTDEKNDDKKDSDESSSGKNSQNPIKGFPKRITAKWKPKDGDEINVVSKPPELSETGEYVLDFDGRFAVPSIKNAIFEDKNTGETLMMFRRLDEWEMNCEAVRSMPDIFVFALLISVNVCPF</sequence>
<accession>A0A1J4KZQ5</accession>
<feature type="compositionally biased region" description="Basic and acidic residues" evidence="1">
    <location>
        <begin position="125"/>
        <end position="142"/>
    </location>
</feature>
<dbReference type="Proteomes" id="UP000179807">
    <property type="component" value="Unassembled WGS sequence"/>
</dbReference>
<evidence type="ECO:0000313" key="2">
    <source>
        <dbReference type="EMBL" id="OHT16634.1"/>
    </source>
</evidence>
<gene>
    <name evidence="2" type="ORF">TRFO_13058</name>
</gene>
<dbReference type="GeneID" id="94831711"/>
<reference evidence="2" key="1">
    <citation type="submission" date="2016-10" db="EMBL/GenBank/DDBJ databases">
        <authorList>
            <person name="Benchimol M."/>
            <person name="Almeida L.G."/>
            <person name="Vasconcelos A.T."/>
            <person name="Perreira-Neves A."/>
            <person name="Rosa I.A."/>
            <person name="Tasca T."/>
            <person name="Bogo M.R."/>
            <person name="de Souza W."/>
        </authorList>
    </citation>
    <scope>NUCLEOTIDE SEQUENCE [LARGE SCALE GENOMIC DNA]</scope>
    <source>
        <strain evidence="2">K</strain>
    </source>
</reference>
<dbReference type="EMBL" id="MLAK01000089">
    <property type="protein sequence ID" value="OHT16634.1"/>
    <property type="molecule type" value="Genomic_DNA"/>
</dbReference>
<name>A0A1J4KZQ5_9EUKA</name>
<dbReference type="OrthoDB" id="8775810at2759"/>
<evidence type="ECO:0000256" key="1">
    <source>
        <dbReference type="SAM" id="MobiDB-lite"/>
    </source>
</evidence>
<protein>
    <submittedName>
        <fullName evidence="2">Uncharacterized protein</fullName>
    </submittedName>
</protein>
<comment type="caution">
    <text evidence="2">The sequence shown here is derived from an EMBL/GenBank/DDBJ whole genome shotgun (WGS) entry which is preliminary data.</text>
</comment>
<dbReference type="VEuPathDB" id="TrichDB:TRFO_13058"/>
<proteinExistence type="predicted"/>
<organism evidence="2 3">
    <name type="scientific">Tritrichomonas foetus</name>
    <dbReference type="NCBI Taxonomy" id="1144522"/>
    <lineage>
        <taxon>Eukaryota</taxon>
        <taxon>Metamonada</taxon>
        <taxon>Parabasalia</taxon>
        <taxon>Tritrichomonadida</taxon>
        <taxon>Tritrichomonadidae</taxon>
        <taxon>Tritrichomonas</taxon>
    </lineage>
</organism>
<dbReference type="RefSeq" id="XP_068369770.1">
    <property type="nucleotide sequence ID" value="XM_068497007.1"/>
</dbReference>